<protein>
    <submittedName>
        <fullName evidence="4">Outer membrane receptor protein involved in Fe transport</fullName>
    </submittedName>
</protein>
<dbReference type="SUPFAM" id="SSF49464">
    <property type="entry name" value="Carboxypeptidase regulatory domain-like"/>
    <property type="match status" value="1"/>
</dbReference>
<dbReference type="Pfam" id="PF13715">
    <property type="entry name" value="CarbopepD_reg_2"/>
    <property type="match status" value="1"/>
</dbReference>
<accession>A0A315Z808</accession>
<evidence type="ECO:0000313" key="5">
    <source>
        <dbReference type="Proteomes" id="UP000245535"/>
    </source>
</evidence>
<dbReference type="GO" id="GO:0009279">
    <property type="term" value="C:cell outer membrane"/>
    <property type="evidence" value="ECO:0007669"/>
    <property type="project" value="UniProtKB-SubCell"/>
</dbReference>
<dbReference type="RefSeq" id="WP_245935635.1">
    <property type="nucleotide sequence ID" value="NZ_QGDO01000005.1"/>
</dbReference>
<dbReference type="SUPFAM" id="SSF56935">
    <property type="entry name" value="Porins"/>
    <property type="match status" value="1"/>
</dbReference>
<keyword evidence="5" id="KW-1185">Reference proteome</keyword>
<dbReference type="InterPro" id="IPR036942">
    <property type="entry name" value="Beta-barrel_TonB_sf"/>
</dbReference>
<proteinExistence type="predicted"/>
<keyword evidence="4" id="KW-0675">Receptor</keyword>
<keyword evidence="2" id="KW-0472">Membrane</keyword>
<dbReference type="Proteomes" id="UP000245535">
    <property type="component" value="Unassembled WGS sequence"/>
</dbReference>
<keyword evidence="3" id="KW-0998">Cell outer membrane</keyword>
<evidence type="ECO:0000313" key="4">
    <source>
        <dbReference type="EMBL" id="PWJ40055.1"/>
    </source>
</evidence>
<comment type="caution">
    <text evidence="4">The sequence shown here is derived from an EMBL/GenBank/DDBJ whole genome shotgun (WGS) entry which is preliminary data.</text>
</comment>
<dbReference type="EMBL" id="QGDO01000005">
    <property type="protein sequence ID" value="PWJ40055.1"/>
    <property type="molecule type" value="Genomic_DNA"/>
</dbReference>
<organism evidence="4 5">
    <name type="scientific">Sediminitomix flava</name>
    <dbReference type="NCBI Taxonomy" id="379075"/>
    <lineage>
        <taxon>Bacteria</taxon>
        <taxon>Pseudomonadati</taxon>
        <taxon>Bacteroidota</taxon>
        <taxon>Cytophagia</taxon>
        <taxon>Cytophagales</taxon>
        <taxon>Flammeovirgaceae</taxon>
        <taxon>Sediminitomix</taxon>
    </lineage>
</organism>
<evidence type="ECO:0000256" key="2">
    <source>
        <dbReference type="ARBA" id="ARBA00023136"/>
    </source>
</evidence>
<dbReference type="InterPro" id="IPR037066">
    <property type="entry name" value="Plug_dom_sf"/>
</dbReference>
<reference evidence="4 5" key="1">
    <citation type="submission" date="2018-03" db="EMBL/GenBank/DDBJ databases">
        <title>Genomic Encyclopedia of Archaeal and Bacterial Type Strains, Phase II (KMG-II): from individual species to whole genera.</title>
        <authorList>
            <person name="Goeker M."/>
        </authorList>
    </citation>
    <scope>NUCLEOTIDE SEQUENCE [LARGE SCALE GENOMIC DNA]</scope>
    <source>
        <strain evidence="4 5">DSM 28229</strain>
    </source>
</reference>
<dbReference type="Gene3D" id="2.40.170.20">
    <property type="entry name" value="TonB-dependent receptor, beta-barrel domain"/>
    <property type="match status" value="1"/>
</dbReference>
<comment type="subcellular location">
    <subcellularLocation>
        <location evidence="1">Cell outer membrane</location>
    </subcellularLocation>
</comment>
<dbReference type="InterPro" id="IPR008969">
    <property type="entry name" value="CarboxyPept-like_regulatory"/>
</dbReference>
<dbReference type="Gene3D" id="2.170.130.10">
    <property type="entry name" value="TonB-dependent receptor, plug domain"/>
    <property type="match status" value="1"/>
</dbReference>
<evidence type="ECO:0000256" key="3">
    <source>
        <dbReference type="ARBA" id="ARBA00023237"/>
    </source>
</evidence>
<name>A0A315Z808_SEDFL</name>
<evidence type="ECO:0000256" key="1">
    <source>
        <dbReference type="ARBA" id="ARBA00004442"/>
    </source>
</evidence>
<sequence>MKSVIRYIFFFLLVCTSFESLGQQTQIIQGILIDKESEYPIIGASVILKEHDPIIGTTTDPNGRFKLENVPTGRHQILISAIGYETITLNEILVIGGKSTQLDLKMTEKATQLDEVVVKPDDPHYTPNNEMALVSARGFDTELTERFAGSRNDPARMATNFAGVSGANDGRNDIIIRGNSPMGVLWRLEGVDIPSPNHFAAFGSTGGPVSMLNTNTLGQSDFMTAAFPSAYGNALAGVFDLNMRNGNLGKNEFMGQIGFNGIELGAEGPMGKNSNSSYLINYRYSTLAFFKLIGISTGTGEAVPEYQDLSMKLNFALKDASSISIFAIAGNSNIDILGSELDLDDPETDLYGNEMVDIYNRSRTAITGVSHNYFFNKNTYGKLILAYTHARVQNQIDSITWNENIPTPTEEINSFNKEDRITAHYFINKKWNKKHTTRTGLLTTSTFADFTDSTYINHADQWHTFRAGDGRSQMTQIYTDWMYKFHSKWLLRTGLYTNYYQLNDNWNIEPRINLQYKWNHNLSLSAGFGIHSQQQPLPILLSLPEFGQNNSLNSNQNLDASRSRHYVLGMEYLFAKHWRLKSEIYYQDLYNIPVDPFPSSFSMLNAGADFSLPYKTGLVNEGIGRNYGVELTLERNFSDGFYMLMTSSIFDSQYQGSDGVWRNTAFNSEYVANLLLGKEWKLNNSMTLMADTKVVTAGGRYYTPIDFEESIATGEEILDESKAFSEKMDAYFRWDIKVGFRWNLKKITQEWTVDIQNLTNRLNPYDYNYNPRTQSINQVNQLGLFVVPQYRIYF</sequence>
<gene>
    <name evidence="4" type="ORF">BC781_105118</name>
</gene>
<dbReference type="AlphaFoldDB" id="A0A315Z808"/>
<dbReference type="Gene3D" id="2.60.40.1120">
    <property type="entry name" value="Carboxypeptidase-like, regulatory domain"/>
    <property type="match status" value="1"/>
</dbReference>